<feature type="region of interest" description="Disordered" evidence="3">
    <location>
        <begin position="157"/>
        <end position="180"/>
    </location>
</feature>
<evidence type="ECO:0000313" key="6">
    <source>
        <dbReference type="Proteomes" id="UP000825729"/>
    </source>
</evidence>
<evidence type="ECO:0000256" key="3">
    <source>
        <dbReference type="SAM" id="MobiDB-lite"/>
    </source>
</evidence>
<feature type="compositionally biased region" description="Polar residues" evidence="3">
    <location>
        <begin position="215"/>
        <end position="230"/>
    </location>
</feature>
<dbReference type="InterPro" id="IPR001005">
    <property type="entry name" value="SANT/Myb"/>
</dbReference>
<name>A0AAV7DZ19_ARIFI</name>
<dbReference type="GO" id="GO:0003677">
    <property type="term" value="F:DNA binding"/>
    <property type="evidence" value="ECO:0007669"/>
    <property type="project" value="UniProtKB-KW"/>
</dbReference>
<dbReference type="InterPro" id="IPR009057">
    <property type="entry name" value="Homeodomain-like_sf"/>
</dbReference>
<dbReference type="CDD" id="cd00167">
    <property type="entry name" value="SANT"/>
    <property type="match status" value="1"/>
</dbReference>
<organism evidence="5 6">
    <name type="scientific">Aristolochia fimbriata</name>
    <name type="common">White veined hardy Dutchman's pipe vine</name>
    <dbReference type="NCBI Taxonomy" id="158543"/>
    <lineage>
        <taxon>Eukaryota</taxon>
        <taxon>Viridiplantae</taxon>
        <taxon>Streptophyta</taxon>
        <taxon>Embryophyta</taxon>
        <taxon>Tracheophyta</taxon>
        <taxon>Spermatophyta</taxon>
        <taxon>Magnoliopsida</taxon>
        <taxon>Magnoliidae</taxon>
        <taxon>Piperales</taxon>
        <taxon>Aristolochiaceae</taxon>
        <taxon>Aristolochia</taxon>
    </lineage>
</organism>
<comment type="caution">
    <text evidence="5">The sequence shown here is derived from an EMBL/GenBank/DDBJ whole genome shotgun (WGS) entry which is preliminary data.</text>
</comment>
<dbReference type="GO" id="GO:0007389">
    <property type="term" value="P:pattern specification process"/>
    <property type="evidence" value="ECO:0007669"/>
    <property type="project" value="TreeGrafter"/>
</dbReference>
<keyword evidence="6" id="KW-1185">Reference proteome</keyword>
<evidence type="ECO:0000256" key="1">
    <source>
        <dbReference type="ARBA" id="ARBA00023125"/>
    </source>
</evidence>
<feature type="compositionally biased region" description="Low complexity" evidence="3">
    <location>
        <begin position="437"/>
        <end position="446"/>
    </location>
</feature>
<feature type="compositionally biased region" description="Basic residues" evidence="3">
    <location>
        <begin position="157"/>
        <end position="166"/>
    </location>
</feature>
<protein>
    <recommendedName>
        <fullName evidence="4">SANT domain-containing protein</fullName>
    </recommendedName>
</protein>
<sequence>MHNETHAGAEPEAHTSENLVRKDADLGAASPCPKTVINQNPVKKQTRQWAAWTRQEEENFFNALRLVGKDFDKITCRVQTKNKDQVRHYYYRLIRRMNKLLGPGFCLDAKNSKDTIAAMLRWWSLLEKYSCTASKLHLKPRRFKIFVEALEHQLLKDRKKNRRRRPHGESCHVTPSTPVSLLSKAPGNDARLMKVLIVDGHNVQKVGSAKALKRNVSTTSTCNRSDSMRNARQRRRTGNMSPAPDIMDEKAASYGVSLVAYAAEHLEQRTSSIKSGCWHDENQSVNDEELQTLSPSKNFLLSPTSQSACLQNNPEINGQLPVKLKLQLFPVDEETRLALEKDEHNPHLELTLSARKKICSVLEHLNRKWGSSSITSSGEVMIFPYSRQEALSSSKRWTLKDTFSTAADVYAAIGFPTVFRLRYGWFPNLEEKAVSSPASMPQSVSSIDHLKSKSSREGHREATLSDGPHEARDFNQLTDLNKSQPASVAEGAISTSSPKHKLSRAYPVDQECNMSVSAGCATRSMCLKEEGSGVMKSQWEDAEIVRTGNGIILSAGEWADSLTNISVGDLLSEASRAADATYTDPPAPSFQSIPFTCDSFDAAIAAHISSSSKELQNHVSIWDSEETRDAFSFQKLSPLNREACSPPPDACTSHNISHDYPAGRIGLVEDLGGITEDPSGEKNPLCGSIASGQDHKDSGRVQSSTDMYWPDSLGPLDLDVCSRYQGTELILGDSLSGLNRLIASSLDAFQSCSFFSSDKRECVASETVGD</sequence>
<dbReference type="GO" id="GO:0005634">
    <property type="term" value="C:nucleus"/>
    <property type="evidence" value="ECO:0007669"/>
    <property type="project" value="TreeGrafter"/>
</dbReference>
<accession>A0AAV7DZ19</accession>
<dbReference type="Pfam" id="PF00249">
    <property type="entry name" value="Myb_DNA-binding"/>
    <property type="match status" value="1"/>
</dbReference>
<dbReference type="PANTHER" id="PTHR21677:SF1">
    <property type="entry name" value="PROTEIN CRAMPED-LIKE"/>
    <property type="match status" value="1"/>
</dbReference>
<dbReference type="Proteomes" id="UP000825729">
    <property type="component" value="Unassembled WGS sequence"/>
</dbReference>
<dbReference type="AlphaFoldDB" id="A0AAV7DZ19"/>
<feature type="region of interest" description="Disordered" evidence="3">
    <location>
        <begin position="437"/>
        <end position="472"/>
    </location>
</feature>
<gene>
    <name evidence="5" type="ORF">H6P81_017581</name>
</gene>
<keyword evidence="2" id="KW-0539">Nucleus</keyword>
<dbReference type="Gene3D" id="1.20.58.1880">
    <property type="match status" value="1"/>
</dbReference>
<dbReference type="PROSITE" id="PS51293">
    <property type="entry name" value="SANT"/>
    <property type="match status" value="1"/>
</dbReference>
<reference evidence="5 6" key="1">
    <citation type="submission" date="2021-07" db="EMBL/GenBank/DDBJ databases">
        <title>The Aristolochia fimbriata genome: insights into angiosperm evolution, floral development and chemical biosynthesis.</title>
        <authorList>
            <person name="Jiao Y."/>
        </authorList>
    </citation>
    <scope>NUCLEOTIDE SEQUENCE [LARGE SCALE GENOMIC DNA]</scope>
    <source>
        <strain evidence="5">IBCAS-2021</strain>
        <tissue evidence="5">Leaf</tissue>
    </source>
</reference>
<proteinExistence type="predicted"/>
<feature type="domain" description="SANT" evidence="4">
    <location>
        <begin position="52"/>
        <end position="98"/>
    </location>
</feature>
<dbReference type="GO" id="GO:0003682">
    <property type="term" value="F:chromatin binding"/>
    <property type="evidence" value="ECO:0007669"/>
    <property type="project" value="InterPro"/>
</dbReference>
<evidence type="ECO:0000259" key="4">
    <source>
        <dbReference type="PROSITE" id="PS51293"/>
    </source>
</evidence>
<feature type="compositionally biased region" description="Basic and acidic residues" evidence="3">
    <location>
        <begin position="448"/>
        <end position="472"/>
    </location>
</feature>
<dbReference type="SUPFAM" id="SSF46689">
    <property type="entry name" value="Homeodomain-like"/>
    <property type="match status" value="1"/>
</dbReference>
<dbReference type="PANTHER" id="PTHR21677">
    <property type="entry name" value="CRAMPED PROTEIN"/>
    <property type="match status" value="1"/>
</dbReference>
<feature type="region of interest" description="Disordered" evidence="3">
    <location>
        <begin position="215"/>
        <end position="246"/>
    </location>
</feature>
<keyword evidence="1" id="KW-0238">DNA-binding</keyword>
<dbReference type="EMBL" id="JAINDJ010000007">
    <property type="protein sequence ID" value="KAG9441727.1"/>
    <property type="molecule type" value="Genomic_DNA"/>
</dbReference>
<dbReference type="InterPro" id="IPR055315">
    <property type="entry name" value="Cramped-like"/>
</dbReference>
<dbReference type="FunFam" id="1.10.10.60:FF:000287">
    <property type="entry name" value="TSL-kinase interacting protein 1"/>
    <property type="match status" value="1"/>
</dbReference>
<dbReference type="InterPro" id="IPR017884">
    <property type="entry name" value="SANT_dom"/>
</dbReference>
<dbReference type="SMART" id="SM00717">
    <property type="entry name" value="SANT"/>
    <property type="match status" value="1"/>
</dbReference>
<evidence type="ECO:0000313" key="5">
    <source>
        <dbReference type="EMBL" id="KAG9441727.1"/>
    </source>
</evidence>
<evidence type="ECO:0000256" key="2">
    <source>
        <dbReference type="ARBA" id="ARBA00023242"/>
    </source>
</evidence>